<organism evidence="2 3">
    <name type="scientific">Actinomadura craniellae</name>
    <dbReference type="NCBI Taxonomy" id="2231787"/>
    <lineage>
        <taxon>Bacteria</taxon>
        <taxon>Bacillati</taxon>
        <taxon>Actinomycetota</taxon>
        <taxon>Actinomycetes</taxon>
        <taxon>Streptosporangiales</taxon>
        <taxon>Thermomonosporaceae</taxon>
        <taxon>Actinomadura</taxon>
    </lineage>
</organism>
<sequence>MTIDDLPDPRALLAETDWSALDAMWAGPYHPLDPATATPDALAALVSGDRDAVTAALNHLSDDLRHQGSLYDATGPAARYVAALLADPGSRRALAPAWEAGRRPLRAKLLDWLAGVAHAVSDAGEEQAREFGHPDPASTPRFREIRALRPALFQGVSACLDDEHPTVHHAALAASIPLLDDPALRHHRTALAPQVRRELATCADQDHRFAAICGLRAWGADTTTLDAHAELAEHERRQEEWERGRRGQGISHDGRFDEPPF</sequence>
<dbReference type="OrthoDB" id="292843at2"/>
<dbReference type="EMBL" id="QLYX01000008">
    <property type="protein sequence ID" value="RAY13713.1"/>
    <property type="molecule type" value="Genomic_DNA"/>
</dbReference>
<dbReference type="AlphaFoldDB" id="A0A365H650"/>
<feature type="region of interest" description="Disordered" evidence="1">
    <location>
        <begin position="234"/>
        <end position="261"/>
    </location>
</feature>
<accession>A0A365H650</accession>
<keyword evidence="3" id="KW-1185">Reference proteome</keyword>
<protein>
    <submittedName>
        <fullName evidence="2">Uncharacterized protein</fullName>
    </submittedName>
</protein>
<dbReference type="RefSeq" id="WP_111869252.1">
    <property type="nucleotide sequence ID" value="NZ_QLYX01000008.1"/>
</dbReference>
<feature type="compositionally biased region" description="Basic and acidic residues" evidence="1">
    <location>
        <begin position="234"/>
        <end position="245"/>
    </location>
</feature>
<evidence type="ECO:0000313" key="3">
    <source>
        <dbReference type="Proteomes" id="UP000251891"/>
    </source>
</evidence>
<dbReference type="Proteomes" id="UP000251891">
    <property type="component" value="Unassembled WGS sequence"/>
</dbReference>
<feature type="compositionally biased region" description="Basic and acidic residues" evidence="1">
    <location>
        <begin position="252"/>
        <end position="261"/>
    </location>
</feature>
<evidence type="ECO:0000313" key="2">
    <source>
        <dbReference type="EMBL" id="RAY13713.1"/>
    </source>
</evidence>
<evidence type="ECO:0000256" key="1">
    <source>
        <dbReference type="SAM" id="MobiDB-lite"/>
    </source>
</evidence>
<reference evidence="2 3" key="1">
    <citation type="submission" date="2018-06" db="EMBL/GenBank/DDBJ databases">
        <title>Actinomadura craniellae sp. nov. isolated from marine sponge Craniella sp.</title>
        <authorList>
            <person name="Li L."/>
            <person name="Xu Q.H."/>
            <person name="Lin H.W."/>
            <person name="Lu Y.H."/>
        </authorList>
    </citation>
    <scope>NUCLEOTIDE SEQUENCE [LARGE SCALE GENOMIC DNA]</scope>
    <source>
        <strain evidence="2 3">LHW63021</strain>
    </source>
</reference>
<name>A0A365H650_9ACTN</name>
<gene>
    <name evidence="2" type="ORF">DPM19_18805</name>
</gene>
<comment type="caution">
    <text evidence="2">The sequence shown here is derived from an EMBL/GenBank/DDBJ whole genome shotgun (WGS) entry which is preliminary data.</text>
</comment>
<proteinExistence type="predicted"/>